<comment type="caution">
    <text evidence="1">The sequence shown here is derived from an EMBL/GenBank/DDBJ whole genome shotgun (WGS) entry which is preliminary data.</text>
</comment>
<keyword evidence="2" id="KW-1185">Reference proteome</keyword>
<sequence length="218" mass="24937">MLNHMKAGIYGESASTVQSIVNTFDKEDRIVPKPRGGDKRSILNEQHKMFLEDAIEEEPWISISDLTQKLPAICKVVNNREKNISVIAAINKNGVLHYKSILGSVNAEIYATFIYELINIIPNSKFLAINNISFYRSDVVKETVANTIHQFLYLLLCSLFLNPIENCFSKLKDSVARNHLRDRETILSRMNDGFNIVTEEDCIGWIRHISSYFDHCLN</sequence>
<dbReference type="Proteomes" id="UP000789366">
    <property type="component" value="Unassembled WGS sequence"/>
</dbReference>
<dbReference type="EMBL" id="CAJVPW010009457">
    <property type="protein sequence ID" value="CAG8605561.1"/>
    <property type="molecule type" value="Genomic_DNA"/>
</dbReference>
<organism evidence="1 2">
    <name type="scientific">Cetraspora pellucida</name>
    <dbReference type="NCBI Taxonomy" id="1433469"/>
    <lineage>
        <taxon>Eukaryota</taxon>
        <taxon>Fungi</taxon>
        <taxon>Fungi incertae sedis</taxon>
        <taxon>Mucoromycota</taxon>
        <taxon>Glomeromycotina</taxon>
        <taxon>Glomeromycetes</taxon>
        <taxon>Diversisporales</taxon>
        <taxon>Gigasporaceae</taxon>
        <taxon>Cetraspora</taxon>
    </lineage>
</organism>
<evidence type="ECO:0000313" key="2">
    <source>
        <dbReference type="Proteomes" id="UP000789366"/>
    </source>
</evidence>
<reference evidence="1" key="1">
    <citation type="submission" date="2021-06" db="EMBL/GenBank/DDBJ databases">
        <authorList>
            <person name="Kallberg Y."/>
            <person name="Tangrot J."/>
            <person name="Rosling A."/>
        </authorList>
    </citation>
    <scope>NUCLEOTIDE SEQUENCE</scope>
    <source>
        <strain evidence="1">28 12/20/2015</strain>
    </source>
</reference>
<evidence type="ECO:0000313" key="1">
    <source>
        <dbReference type="EMBL" id="CAG8605561.1"/>
    </source>
</evidence>
<name>A0ACA9MQ97_9GLOM</name>
<gene>
    <name evidence="1" type="ORF">SPELUC_LOCUS7298</name>
</gene>
<feature type="non-terminal residue" evidence="1">
    <location>
        <position position="218"/>
    </location>
</feature>
<proteinExistence type="predicted"/>
<protein>
    <submittedName>
        <fullName evidence="1">12369_t:CDS:1</fullName>
    </submittedName>
</protein>
<accession>A0ACA9MQ97</accession>